<dbReference type="EMBL" id="FMSP01000002">
    <property type="protein sequence ID" value="SCV67424.1"/>
    <property type="molecule type" value="Genomic_DNA"/>
</dbReference>
<feature type="compositionally biased region" description="Low complexity" evidence="1">
    <location>
        <begin position="82"/>
        <end position="101"/>
    </location>
</feature>
<protein>
    <submittedName>
        <fullName evidence="2">BQ2448_5035 protein</fullName>
    </submittedName>
</protein>
<organism evidence="2 3">
    <name type="scientific">Microbotryum intermedium</name>
    <dbReference type="NCBI Taxonomy" id="269621"/>
    <lineage>
        <taxon>Eukaryota</taxon>
        <taxon>Fungi</taxon>
        <taxon>Dikarya</taxon>
        <taxon>Basidiomycota</taxon>
        <taxon>Pucciniomycotina</taxon>
        <taxon>Microbotryomycetes</taxon>
        <taxon>Microbotryales</taxon>
        <taxon>Microbotryaceae</taxon>
        <taxon>Microbotryum</taxon>
    </lineage>
</organism>
<reference evidence="3" key="1">
    <citation type="submission" date="2016-09" db="EMBL/GenBank/DDBJ databases">
        <authorList>
            <person name="Jeantristanb JTB J.-T."/>
            <person name="Ricardo R."/>
        </authorList>
    </citation>
    <scope>NUCLEOTIDE SEQUENCE [LARGE SCALE GENOMIC DNA]</scope>
</reference>
<proteinExistence type="predicted"/>
<dbReference type="PANTHER" id="PTHR37331">
    <property type="entry name" value="YALI0F11671P"/>
    <property type="match status" value="1"/>
</dbReference>
<accession>A0A238F6F4</accession>
<evidence type="ECO:0000313" key="3">
    <source>
        <dbReference type="Proteomes" id="UP000198372"/>
    </source>
</evidence>
<keyword evidence="3" id="KW-1185">Reference proteome</keyword>
<evidence type="ECO:0000256" key="1">
    <source>
        <dbReference type="SAM" id="MobiDB-lite"/>
    </source>
</evidence>
<gene>
    <name evidence="2" type="ORF">BQ2448_5035</name>
</gene>
<dbReference type="PANTHER" id="PTHR37331:SF1">
    <property type="entry name" value="YALI0F11671P"/>
    <property type="match status" value="1"/>
</dbReference>
<dbReference type="Proteomes" id="UP000198372">
    <property type="component" value="Unassembled WGS sequence"/>
</dbReference>
<sequence length="268" mass="29733">MLVIPRVTPTVRNLPLSHHLRRSTPSSYHLWHRRHSSSSTPSSIESPSYPGLYYHPIGSTSPQAYSLSFHPTPAPSLNFSPTTIGTLHSTGSTGTSSSSSSDLPEPNPRHFDDNPEFSQVLQEILKEVIASEGNKVLETMAKTRPEDGWIVSPSSAEFDAIKQGEGDKEGQLSDSLHHLRSCNFLQHITDQRTQIDVLSRVPDPSDIIASLLVQNGEIIPDSYQPSGTHRLVTIDGMMKLERELFRAVRVRLARVRDVEEEIARGAQK</sequence>
<feature type="region of interest" description="Disordered" evidence="1">
    <location>
        <begin position="25"/>
        <end position="46"/>
    </location>
</feature>
<dbReference type="STRING" id="269621.A0A238F6F4"/>
<feature type="compositionally biased region" description="Low complexity" evidence="1">
    <location>
        <begin position="37"/>
        <end position="46"/>
    </location>
</feature>
<dbReference type="AlphaFoldDB" id="A0A238F6F4"/>
<dbReference type="OrthoDB" id="2538431at2759"/>
<name>A0A238F6F4_9BASI</name>
<feature type="region of interest" description="Disordered" evidence="1">
    <location>
        <begin position="78"/>
        <end position="113"/>
    </location>
</feature>
<evidence type="ECO:0000313" key="2">
    <source>
        <dbReference type="EMBL" id="SCV67424.1"/>
    </source>
</evidence>